<dbReference type="RefSeq" id="WP_188778199.1">
    <property type="nucleotide sequence ID" value="NZ_BMMB01000015.1"/>
</dbReference>
<evidence type="ECO:0000313" key="1">
    <source>
        <dbReference type="EMBL" id="MDR6246341.1"/>
    </source>
</evidence>
<name>A0ABU1J4B0_9BACL</name>
<organism evidence="1 2">
    <name type="scientific">Paenibacillus hunanensis</name>
    <dbReference type="NCBI Taxonomy" id="539262"/>
    <lineage>
        <taxon>Bacteria</taxon>
        <taxon>Bacillati</taxon>
        <taxon>Bacillota</taxon>
        <taxon>Bacilli</taxon>
        <taxon>Bacillales</taxon>
        <taxon>Paenibacillaceae</taxon>
        <taxon>Paenibacillus</taxon>
    </lineage>
</organism>
<protein>
    <recommendedName>
        <fullName evidence="3">MBL fold metallo-hydrolase</fullName>
    </recommendedName>
</protein>
<gene>
    <name evidence="1" type="ORF">JOC58_004272</name>
</gene>
<keyword evidence="2" id="KW-1185">Reference proteome</keyword>
<evidence type="ECO:0000313" key="2">
    <source>
        <dbReference type="Proteomes" id="UP001185028"/>
    </source>
</evidence>
<dbReference type="Proteomes" id="UP001185028">
    <property type="component" value="Unassembled WGS sequence"/>
</dbReference>
<evidence type="ECO:0008006" key="3">
    <source>
        <dbReference type="Google" id="ProtNLM"/>
    </source>
</evidence>
<sequence length="68" mass="7984">MKLNNYIDMWTINKDKYALFEITPNVYAIVDIETKSAVLIEDSNISEQVKKKMIDSGNRVIDKNWFNN</sequence>
<comment type="caution">
    <text evidence="1">The sequence shown here is derived from an EMBL/GenBank/DDBJ whole genome shotgun (WGS) entry which is preliminary data.</text>
</comment>
<accession>A0ABU1J4B0</accession>
<dbReference type="EMBL" id="JAVDQH010000026">
    <property type="protein sequence ID" value="MDR6246341.1"/>
    <property type="molecule type" value="Genomic_DNA"/>
</dbReference>
<reference evidence="1 2" key="1">
    <citation type="submission" date="2023-07" db="EMBL/GenBank/DDBJ databases">
        <title>Genomic Encyclopedia of Type Strains, Phase IV (KMG-IV): sequencing the most valuable type-strain genomes for metagenomic binning, comparative biology and taxonomic classification.</title>
        <authorList>
            <person name="Goeker M."/>
        </authorList>
    </citation>
    <scope>NUCLEOTIDE SEQUENCE [LARGE SCALE GENOMIC DNA]</scope>
    <source>
        <strain evidence="1 2">DSM 22170</strain>
    </source>
</reference>
<proteinExistence type="predicted"/>